<dbReference type="InterPro" id="IPR044600">
    <property type="entry name" value="ATL1/ATL16-like"/>
</dbReference>
<dbReference type="PROSITE" id="PS50089">
    <property type="entry name" value="ZF_RING_2"/>
    <property type="match status" value="1"/>
</dbReference>
<dbReference type="EC" id="2.3.2.27" evidence="4"/>
<evidence type="ECO:0000256" key="12">
    <source>
        <dbReference type="ARBA" id="ARBA00023136"/>
    </source>
</evidence>
<evidence type="ECO:0000256" key="11">
    <source>
        <dbReference type="ARBA" id="ARBA00022989"/>
    </source>
</evidence>
<dbReference type="PANTHER" id="PTHR46913:SF19">
    <property type="entry name" value="RING-TYPE E3 UBIQUITIN TRANSFERASE"/>
    <property type="match status" value="1"/>
</dbReference>
<dbReference type="GO" id="GO:0016567">
    <property type="term" value="P:protein ubiquitination"/>
    <property type="evidence" value="ECO:0007669"/>
    <property type="project" value="UniProtKB-UniPathway"/>
</dbReference>
<evidence type="ECO:0000256" key="7">
    <source>
        <dbReference type="ARBA" id="ARBA00022723"/>
    </source>
</evidence>
<dbReference type="InterPro" id="IPR013083">
    <property type="entry name" value="Znf_RING/FYVE/PHD"/>
</dbReference>
<evidence type="ECO:0000256" key="13">
    <source>
        <dbReference type="ARBA" id="ARBA00024209"/>
    </source>
</evidence>
<reference evidence="17 18" key="1">
    <citation type="journal article" date="2018" name="PLoS Genet.">
        <title>Population sequencing reveals clonal diversity and ancestral inbreeding in the grapevine cultivar Chardonnay.</title>
        <authorList>
            <person name="Roach M.J."/>
            <person name="Johnson D.L."/>
            <person name="Bohlmann J."/>
            <person name="van Vuuren H.J."/>
            <person name="Jones S.J."/>
            <person name="Pretorius I.S."/>
            <person name="Schmidt S.A."/>
            <person name="Borneman A.R."/>
        </authorList>
    </citation>
    <scope>NUCLEOTIDE SEQUENCE [LARGE SCALE GENOMIC DNA]</scope>
    <source>
        <strain evidence="18">cv. Chardonnay</strain>
        <tissue evidence="17">Leaf</tissue>
    </source>
</reference>
<proteinExistence type="inferred from homology"/>
<dbReference type="InterPro" id="IPR001841">
    <property type="entry name" value="Znf_RING"/>
</dbReference>
<keyword evidence="10" id="KW-0862">Zinc</keyword>
<dbReference type="FunFam" id="3.30.40.10:FF:000233">
    <property type="entry name" value="RING-H2 finger protein ATL54"/>
    <property type="match status" value="1"/>
</dbReference>
<protein>
    <recommendedName>
        <fullName evidence="4">RING-type E3 ubiquitin transferase</fullName>
        <ecNumber evidence="4">2.3.2.27</ecNumber>
    </recommendedName>
</protein>
<evidence type="ECO:0000259" key="16">
    <source>
        <dbReference type="PROSITE" id="PS50089"/>
    </source>
</evidence>
<feature type="domain" description="RING-type" evidence="16">
    <location>
        <begin position="158"/>
        <end position="200"/>
    </location>
</feature>
<keyword evidence="8 14" id="KW-0863">Zinc-finger</keyword>
<keyword evidence="11 15" id="KW-1133">Transmembrane helix</keyword>
<evidence type="ECO:0000256" key="10">
    <source>
        <dbReference type="ARBA" id="ARBA00022833"/>
    </source>
</evidence>
<sequence length="491" mass="55467">MEFHHRKLFSESDNTTEECRWYCDSESNDSGICPPSCCSDCPLVCPYSSTSTRSPPRKADKLSPYLVICLSVLATTFFVVCLYVFYKKYYSRRRLSRRRNSQAPAEGAHDDFIDEDQEPVVDHPIWYIRTVGLQPSVISAITICKYKRGDGLVEGTECSVCLTEFEEDEAVRLLPKCNHAFHIPCIDTWLSSHTNCPMCRAGIVSSTAGAPSPEQSVENSGPLEEARVEIPENGGQFEEIEDEVCELRIGREEEGELGGVENERSSCEVAKEEVDEIQPMRRSVSMDSLSASMISLALANVHPQKSNGNSDSQLANSKKSIMPIVPKRVGGNQSLVKLMESSSMGRILQSGSTSMKRSFSCSGKLFLLRHNRRRSSVLPLHIQENYTIRQEMRLMRLIQKGGNQLRRDNFLGSFFSLQFMLFVYKMFPFLLSRFDASSCLLFGFNLVYQLNNKNELGKAKKAVGRQNRSEFPQVDQMEENSQNFCNKKLGF</sequence>
<evidence type="ECO:0000256" key="6">
    <source>
        <dbReference type="ARBA" id="ARBA00022692"/>
    </source>
</evidence>
<dbReference type="GO" id="GO:0016020">
    <property type="term" value="C:membrane"/>
    <property type="evidence" value="ECO:0007669"/>
    <property type="project" value="UniProtKB-SubCell"/>
</dbReference>
<dbReference type="SUPFAM" id="SSF57850">
    <property type="entry name" value="RING/U-box"/>
    <property type="match status" value="1"/>
</dbReference>
<keyword evidence="5" id="KW-0808">Transferase</keyword>
<keyword evidence="6 15" id="KW-0812">Transmembrane</keyword>
<dbReference type="GO" id="GO:0061630">
    <property type="term" value="F:ubiquitin protein ligase activity"/>
    <property type="evidence" value="ECO:0007669"/>
    <property type="project" value="UniProtKB-EC"/>
</dbReference>
<dbReference type="GO" id="GO:0008270">
    <property type="term" value="F:zinc ion binding"/>
    <property type="evidence" value="ECO:0007669"/>
    <property type="project" value="UniProtKB-KW"/>
</dbReference>
<dbReference type="EMBL" id="QGNW01001469">
    <property type="protein sequence ID" value="RVW39854.1"/>
    <property type="molecule type" value="Genomic_DNA"/>
</dbReference>
<comment type="caution">
    <text evidence="17">The sequence shown here is derived from an EMBL/GenBank/DDBJ whole genome shotgun (WGS) entry which is preliminary data.</text>
</comment>
<dbReference type="AlphaFoldDB" id="A0A438DWJ0"/>
<keyword evidence="12 15" id="KW-0472">Membrane</keyword>
<dbReference type="PANTHER" id="PTHR46913">
    <property type="entry name" value="RING-H2 FINGER PROTEIN ATL16"/>
    <property type="match status" value="1"/>
</dbReference>
<organism evidence="17 18">
    <name type="scientific">Vitis vinifera</name>
    <name type="common">Grape</name>
    <dbReference type="NCBI Taxonomy" id="29760"/>
    <lineage>
        <taxon>Eukaryota</taxon>
        <taxon>Viridiplantae</taxon>
        <taxon>Streptophyta</taxon>
        <taxon>Embryophyta</taxon>
        <taxon>Tracheophyta</taxon>
        <taxon>Spermatophyta</taxon>
        <taxon>Magnoliopsida</taxon>
        <taxon>eudicotyledons</taxon>
        <taxon>Gunneridae</taxon>
        <taxon>Pentapetalae</taxon>
        <taxon>rosids</taxon>
        <taxon>Vitales</taxon>
        <taxon>Vitaceae</taxon>
        <taxon>Viteae</taxon>
        <taxon>Vitis</taxon>
    </lineage>
</organism>
<evidence type="ECO:0000313" key="18">
    <source>
        <dbReference type="Proteomes" id="UP000288805"/>
    </source>
</evidence>
<dbReference type="UniPathway" id="UPA00143"/>
<comment type="catalytic activity">
    <reaction evidence="1">
        <text>S-ubiquitinyl-[E2 ubiquitin-conjugating enzyme]-L-cysteine + [acceptor protein]-L-lysine = [E2 ubiquitin-conjugating enzyme]-L-cysteine + N(6)-ubiquitinyl-[acceptor protein]-L-lysine.</text>
        <dbReference type="EC" id="2.3.2.27"/>
    </reaction>
</comment>
<evidence type="ECO:0000256" key="15">
    <source>
        <dbReference type="SAM" id="Phobius"/>
    </source>
</evidence>
<dbReference type="CDD" id="cd16461">
    <property type="entry name" value="RING-H2_EL5-like"/>
    <property type="match status" value="1"/>
</dbReference>
<comment type="similarity">
    <text evidence="13">Belongs to the RING-type zinc finger family. ATL subfamily.</text>
</comment>
<evidence type="ECO:0000313" key="17">
    <source>
        <dbReference type="EMBL" id="RVW39854.1"/>
    </source>
</evidence>
<comment type="pathway">
    <text evidence="3">Protein modification; protein ubiquitination.</text>
</comment>
<dbReference type="SMART" id="SM00184">
    <property type="entry name" value="RING"/>
    <property type="match status" value="1"/>
</dbReference>
<feature type="transmembrane region" description="Helical" evidence="15">
    <location>
        <begin position="410"/>
        <end position="427"/>
    </location>
</feature>
<evidence type="ECO:0000256" key="4">
    <source>
        <dbReference type="ARBA" id="ARBA00012483"/>
    </source>
</evidence>
<dbReference type="Gene3D" id="3.30.40.10">
    <property type="entry name" value="Zinc/RING finger domain, C3HC4 (zinc finger)"/>
    <property type="match status" value="1"/>
</dbReference>
<dbReference type="Pfam" id="PF13639">
    <property type="entry name" value="zf-RING_2"/>
    <property type="match status" value="1"/>
</dbReference>
<name>A0A438DWJ0_VITVI</name>
<keyword evidence="9" id="KW-0833">Ubl conjugation pathway</keyword>
<evidence type="ECO:0000256" key="9">
    <source>
        <dbReference type="ARBA" id="ARBA00022786"/>
    </source>
</evidence>
<accession>A0A438DWJ0</accession>
<evidence type="ECO:0000256" key="14">
    <source>
        <dbReference type="PROSITE-ProRule" id="PRU00175"/>
    </source>
</evidence>
<evidence type="ECO:0000256" key="3">
    <source>
        <dbReference type="ARBA" id="ARBA00004906"/>
    </source>
</evidence>
<keyword evidence="7" id="KW-0479">Metal-binding</keyword>
<evidence type="ECO:0000256" key="8">
    <source>
        <dbReference type="ARBA" id="ARBA00022771"/>
    </source>
</evidence>
<evidence type="ECO:0000256" key="5">
    <source>
        <dbReference type="ARBA" id="ARBA00022679"/>
    </source>
</evidence>
<evidence type="ECO:0000256" key="2">
    <source>
        <dbReference type="ARBA" id="ARBA00004167"/>
    </source>
</evidence>
<feature type="transmembrane region" description="Helical" evidence="15">
    <location>
        <begin position="65"/>
        <end position="86"/>
    </location>
</feature>
<comment type="subcellular location">
    <subcellularLocation>
        <location evidence="2">Membrane</location>
        <topology evidence="2">Single-pass membrane protein</topology>
    </subcellularLocation>
</comment>
<dbReference type="Proteomes" id="UP000288805">
    <property type="component" value="Unassembled WGS sequence"/>
</dbReference>
<evidence type="ECO:0000256" key="1">
    <source>
        <dbReference type="ARBA" id="ARBA00000900"/>
    </source>
</evidence>
<gene>
    <name evidence="17" type="primary">ATL54_0</name>
    <name evidence="17" type="ORF">CK203_083157</name>
</gene>